<evidence type="ECO:0000256" key="1">
    <source>
        <dbReference type="SAM" id="MobiDB-lite"/>
    </source>
</evidence>
<proteinExistence type="predicted"/>
<keyword evidence="3" id="KW-1185">Reference proteome</keyword>
<dbReference type="EMBL" id="JBIMZQ010000045">
    <property type="protein sequence ID" value="KAL3659663.1"/>
    <property type="molecule type" value="Genomic_DNA"/>
</dbReference>
<organism evidence="2 3">
    <name type="scientific">Phytophthora oleae</name>
    <dbReference type="NCBI Taxonomy" id="2107226"/>
    <lineage>
        <taxon>Eukaryota</taxon>
        <taxon>Sar</taxon>
        <taxon>Stramenopiles</taxon>
        <taxon>Oomycota</taxon>
        <taxon>Peronosporomycetes</taxon>
        <taxon>Peronosporales</taxon>
        <taxon>Peronosporaceae</taxon>
        <taxon>Phytophthora</taxon>
    </lineage>
</organism>
<gene>
    <name evidence="2" type="ORF">V7S43_015338</name>
</gene>
<feature type="compositionally biased region" description="Basic and acidic residues" evidence="1">
    <location>
        <begin position="14"/>
        <end position="25"/>
    </location>
</feature>
<name>A0ABD3EYY9_9STRA</name>
<evidence type="ECO:0000313" key="2">
    <source>
        <dbReference type="EMBL" id="KAL3659663.1"/>
    </source>
</evidence>
<feature type="region of interest" description="Disordered" evidence="1">
    <location>
        <begin position="1"/>
        <end position="25"/>
    </location>
</feature>
<comment type="caution">
    <text evidence="2">The sequence shown here is derived from an EMBL/GenBank/DDBJ whole genome shotgun (WGS) entry which is preliminary data.</text>
</comment>
<evidence type="ECO:0000313" key="3">
    <source>
        <dbReference type="Proteomes" id="UP001632037"/>
    </source>
</evidence>
<dbReference type="AlphaFoldDB" id="A0ABD3EYY9"/>
<feature type="compositionally biased region" description="Low complexity" evidence="1">
    <location>
        <begin position="1"/>
        <end position="12"/>
    </location>
</feature>
<dbReference type="Proteomes" id="UP001632037">
    <property type="component" value="Unassembled WGS sequence"/>
</dbReference>
<reference evidence="2 3" key="1">
    <citation type="submission" date="2024-09" db="EMBL/GenBank/DDBJ databases">
        <title>Genome sequencing and assembly of Phytophthora oleae, isolate VK10A, causative agent of rot of olive drupes.</title>
        <authorList>
            <person name="Conti Taguali S."/>
            <person name="Riolo M."/>
            <person name="La Spada F."/>
            <person name="Cacciola S.O."/>
            <person name="Dionisio G."/>
        </authorList>
    </citation>
    <scope>NUCLEOTIDE SEQUENCE [LARGE SCALE GENOMIC DNA]</scope>
    <source>
        <strain evidence="2 3">VK10A</strain>
    </source>
</reference>
<accession>A0ABD3EYY9</accession>
<sequence>MANFDVSTGSGDDSSDRERREERVVPDKMPQVLVKRIISRAMLKKNFPATVTCPEFDKSLTLASSLFDFPVYVWVPECMNVDQQPLCANNGYAFVPQLKEYRQRLCDDVSIRCHVLSVNGDTDTKTMFFDSL</sequence>
<protein>
    <submittedName>
        <fullName evidence="2">Uncharacterized protein</fullName>
    </submittedName>
</protein>